<dbReference type="Proteomes" id="UP000757890">
    <property type="component" value="Unassembled WGS sequence"/>
</dbReference>
<protein>
    <submittedName>
        <fullName evidence="1">Uncharacterized protein</fullName>
    </submittedName>
</protein>
<evidence type="ECO:0000313" key="2">
    <source>
        <dbReference type="Proteomes" id="UP000757890"/>
    </source>
</evidence>
<dbReference type="AlphaFoldDB" id="A0A930FP05"/>
<comment type="caution">
    <text evidence="1">The sequence shown here is derived from an EMBL/GenBank/DDBJ whole genome shotgun (WGS) entry which is preliminary data.</text>
</comment>
<proteinExistence type="predicted"/>
<evidence type="ECO:0000313" key="1">
    <source>
        <dbReference type="EMBL" id="MBF1129001.1"/>
    </source>
</evidence>
<organism evidence="1 2">
    <name type="scientific">Dialister invisus</name>
    <dbReference type="NCBI Taxonomy" id="218538"/>
    <lineage>
        <taxon>Bacteria</taxon>
        <taxon>Bacillati</taxon>
        <taxon>Bacillota</taxon>
        <taxon>Negativicutes</taxon>
        <taxon>Veillonellales</taxon>
        <taxon>Veillonellaceae</taxon>
        <taxon>Dialister</taxon>
    </lineage>
</organism>
<dbReference type="EMBL" id="JABZMK010000008">
    <property type="protein sequence ID" value="MBF1129001.1"/>
    <property type="molecule type" value="Genomic_DNA"/>
</dbReference>
<sequence>MDSGMYTEREMQCVKEGMGAVRSVLSGTDTEAKRRLLFYLDWYMDPYYKQDISGIKNDLKEILEKVAVSPEEEDIIDEALHLLEGYTDPPYPILAAYWGNLSEKHKPKALYLLQGAG</sequence>
<reference evidence="1" key="1">
    <citation type="submission" date="2020-04" db="EMBL/GenBank/DDBJ databases">
        <title>Deep metagenomics examines the oral microbiome during advanced dental caries in children, revealing novel taxa and co-occurrences with host molecules.</title>
        <authorList>
            <person name="Baker J.L."/>
            <person name="Morton J.T."/>
            <person name="Dinis M."/>
            <person name="Alvarez R."/>
            <person name="Tran N.C."/>
            <person name="Knight R."/>
            <person name="Edlund A."/>
        </authorList>
    </citation>
    <scope>NUCLEOTIDE SEQUENCE</scope>
    <source>
        <strain evidence="1">JCVI_32_bin.14</strain>
    </source>
</reference>
<gene>
    <name evidence="1" type="ORF">HXL70_03035</name>
</gene>
<name>A0A930FP05_9FIRM</name>
<accession>A0A930FP05</accession>